<evidence type="ECO:0000313" key="8">
    <source>
        <dbReference type="EMBL" id="QHU14775.1"/>
    </source>
</evidence>
<reference evidence="8" key="1">
    <citation type="journal article" date="2020" name="Nature">
        <title>Giant virus diversity and host interactions through global metagenomics.</title>
        <authorList>
            <person name="Schulz F."/>
            <person name="Roux S."/>
            <person name="Paez-Espino D."/>
            <person name="Jungbluth S."/>
            <person name="Walsh D.A."/>
            <person name="Denef V.J."/>
            <person name="McMahon K.D."/>
            <person name="Konstantinidis K.T."/>
            <person name="Eloe-Fadrosh E.A."/>
            <person name="Kyrpides N.C."/>
            <person name="Woyke T."/>
        </authorList>
    </citation>
    <scope>NUCLEOTIDE SEQUENCE</scope>
    <source>
        <strain evidence="8">GVMAG-S-1102244-55</strain>
    </source>
</reference>
<evidence type="ECO:0000256" key="1">
    <source>
        <dbReference type="ARBA" id="ARBA00001974"/>
    </source>
</evidence>
<evidence type="ECO:0000256" key="2">
    <source>
        <dbReference type="ARBA" id="ARBA00012512"/>
    </source>
</evidence>
<dbReference type="InterPro" id="IPR017905">
    <property type="entry name" value="ERV/ALR_sulphydryl_oxidase"/>
</dbReference>
<dbReference type="EMBL" id="MN740847">
    <property type="protein sequence ID" value="QHU14775.1"/>
    <property type="molecule type" value="Genomic_DNA"/>
</dbReference>
<keyword evidence="4" id="KW-0274">FAD</keyword>
<evidence type="ECO:0000256" key="6">
    <source>
        <dbReference type="ARBA" id="ARBA00023157"/>
    </source>
</evidence>
<dbReference type="Gene3D" id="1.20.120.310">
    <property type="entry name" value="ERV/ALR sulfhydryl oxidase domain"/>
    <property type="match status" value="1"/>
</dbReference>
<organism evidence="8">
    <name type="scientific">viral metagenome</name>
    <dbReference type="NCBI Taxonomy" id="1070528"/>
    <lineage>
        <taxon>unclassified sequences</taxon>
        <taxon>metagenomes</taxon>
        <taxon>organismal metagenomes</taxon>
    </lineage>
</organism>
<dbReference type="GO" id="GO:0016972">
    <property type="term" value="F:thiol oxidase activity"/>
    <property type="evidence" value="ECO:0007669"/>
    <property type="project" value="UniProtKB-EC"/>
</dbReference>
<comment type="cofactor">
    <cofactor evidence="1">
        <name>FAD</name>
        <dbReference type="ChEBI" id="CHEBI:57692"/>
    </cofactor>
</comment>
<dbReference type="EC" id="1.8.3.2" evidence="2"/>
<sequence length="203" mass="24254">MSFTLGNMWNKPRKNNAQISSKKNVFLQTMNIKQKQSIKNTQNTKNIRNTRNNRGTKSFWGMPTWILFHTLAEKVDETKYKTHYIVMWNFIKDVCGGLPCPFCKTHASNYVSKIQSHQVNTKEKLKNVLFTFHNNVNLRTNNRQETKNVLEKYKSANLKKILELFMSRFFVSYIGTRQFNDWYKNKLEEKVNDFMKFYIKNLI</sequence>
<evidence type="ECO:0000256" key="5">
    <source>
        <dbReference type="ARBA" id="ARBA00023002"/>
    </source>
</evidence>
<evidence type="ECO:0000256" key="3">
    <source>
        <dbReference type="ARBA" id="ARBA00022630"/>
    </source>
</evidence>
<dbReference type="InterPro" id="IPR036774">
    <property type="entry name" value="ERV/ALR_sulphydryl_oxid_sf"/>
</dbReference>
<feature type="domain" description="ERV/ALR sulfhydryl oxidase" evidence="7">
    <location>
        <begin position="52"/>
        <end position="154"/>
    </location>
</feature>
<proteinExistence type="predicted"/>
<keyword evidence="6" id="KW-1015">Disulfide bond</keyword>
<dbReference type="PROSITE" id="PS51324">
    <property type="entry name" value="ERV_ALR"/>
    <property type="match status" value="1"/>
</dbReference>
<name>A0A6C0K9P0_9ZZZZ</name>
<dbReference type="AlphaFoldDB" id="A0A6C0K9P0"/>
<protein>
    <recommendedName>
        <fullName evidence="2">thiol oxidase</fullName>
        <ecNumber evidence="2">1.8.3.2</ecNumber>
    </recommendedName>
</protein>
<dbReference type="SUPFAM" id="SSF69000">
    <property type="entry name" value="FAD-dependent thiol oxidase"/>
    <property type="match status" value="1"/>
</dbReference>
<dbReference type="Pfam" id="PF04777">
    <property type="entry name" value="Evr1_Alr"/>
    <property type="match status" value="1"/>
</dbReference>
<evidence type="ECO:0000259" key="7">
    <source>
        <dbReference type="PROSITE" id="PS51324"/>
    </source>
</evidence>
<keyword evidence="3" id="KW-0285">Flavoprotein</keyword>
<keyword evidence="5" id="KW-0560">Oxidoreductase</keyword>
<evidence type="ECO:0000256" key="4">
    <source>
        <dbReference type="ARBA" id="ARBA00022827"/>
    </source>
</evidence>
<accession>A0A6C0K9P0</accession>